<evidence type="ECO:0000313" key="2">
    <source>
        <dbReference type="Proteomes" id="UP000654913"/>
    </source>
</evidence>
<sequence length="842" mass="92948">MPDPFSAISGAAGVVSLGLTACQGLVAYYGPFKSFSTEAESFITSVNGLSATLELLKSRITRLQNPLNPFVADELRLVTNRINDCEGALQHLSQTLKKCQGYDPAGMITRRGKAFARAQYPFKRGTLVFLTQTVMGLQSNLDIALHALQLAMSHCIQQQNTSFLAVSRSMASDIATVPASLQHLHSNQQEILQIVTSIQQLQFTSIDQSTPRPGSNRAIPSRRQIAGRTALITPNQDSVETNCTCTRTGSWLFRSGGMLSGIRGHQFGCPKYYEREVTTLVNGKFTILNGFLGCSAYVSVSVVRENAGVTIKPTINIWPVVDGNSPAFQLLGKVGKYKSVSDVLAELRSLFDQGKASPRDTLPNGKTLIHAALEDLPYAPQFLLYCQFIEGLMRISPAGLNQQSDRGGTVFDTLLLQGTSRMGHGTSTLGISIPALTSLGTTLLEHGAVVTADLVTELTSVPKLIIRPSTICTPNYLFLPTVIDRCGPEEFPLSRLELAVFQRDEDAVKQLLGRFSPEYTLTERDECAYTSAIGWPHGMRIMLESYIPEFMPYLLHEAITFCQFQSAEIIVDVGQCRISEYSIAEATYHYNPAFFRLLAKSLATQRRHLRQLANQRLSPNHLQDLGVGDSESLLDAQSLRVEEALRESFGVSPPRWNAPLDDRAASVYHLISSNVDAAKALYSEGFTDVNQVNSRGLSPLSLIFVNSSIPGFIVAALLDDQHPLAPPAVQQLHDCVTPVVLRVCTFESLGLRHTCRYHYLFDPELGEVELDDIAEVQAEERLLIEQVKELVSEFELKYRELGVSLPEFLRGYWADRMEEVLAEDFDEDEARAMEEVGVVLDI</sequence>
<keyword evidence="2" id="KW-1185">Reference proteome</keyword>
<name>A0A7R8ANL6_9EURO</name>
<proteinExistence type="predicted"/>
<dbReference type="KEGG" id="apuu:APUU_40184S"/>
<dbReference type="EMBL" id="AP024446">
    <property type="protein sequence ID" value="BCS23740.1"/>
    <property type="molecule type" value="Genomic_DNA"/>
</dbReference>
<evidence type="ECO:0000313" key="1">
    <source>
        <dbReference type="EMBL" id="BCS23740.1"/>
    </source>
</evidence>
<reference evidence="1" key="1">
    <citation type="submission" date="2021-01" db="EMBL/GenBank/DDBJ databases">
        <authorList>
            <consortium name="Aspergillus puulaauensis MK2 genome sequencing consortium"/>
            <person name="Kazuki M."/>
            <person name="Futagami T."/>
        </authorList>
    </citation>
    <scope>NUCLEOTIDE SEQUENCE</scope>
    <source>
        <strain evidence="1">MK2</strain>
    </source>
</reference>
<organism evidence="1 2">
    <name type="scientific">Aspergillus puulaauensis</name>
    <dbReference type="NCBI Taxonomy" id="1220207"/>
    <lineage>
        <taxon>Eukaryota</taxon>
        <taxon>Fungi</taxon>
        <taxon>Dikarya</taxon>
        <taxon>Ascomycota</taxon>
        <taxon>Pezizomycotina</taxon>
        <taxon>Eurotiomycetes</taxon>
        <taxon>Eurotiomycetidae</taxon>
        <taxon>Eurotiales</taxon>
        <taxon>Aspergillaceae</taxon>
        <taxon>Aspergillus</taxon>
    </lineage>
</organism>
<reference evidence="1" key="2">
    <citation type="submission" date="2021-02" db="EMBL/GenBank/DDBJ databases">
        <title>Aspergillus puulaauensis MK2 genome sequence.</title>
        <authorList>
            <person name="Futagami T."/>
            <person name="Mori K."/>
            <person name="Kadooka C."/>
            <person name="Tanaka T."/>
        </authorList>
    </citation>
    <scope>NUCLEOTIDE SEQUENCE</scope>
    <source>
        <strain evidence="1">MK2</strain>
    </source>
</reference>
<protein>
    <recommendedName>
        <fullName evidence="3">Fungal N-terminal domain-containing protein</fullName>
    </recommendedName>
</protein>
<dbReference type="RefSeq" id="XP_041555934.1">
    <property type="nucleotide sequence ID" value="XM_041703227.1"/>
</dbReference>
<dbReference type="Proteomes" id="UP000654913">
    <property type="component" value="Chromosome 4"/>
</dbReference>
<gene>
    <name evidence="1" type="ORF">APUU_40184S</name>
</gene>
<dbReference type="GeneID" id="64973745"/>
<accession>A0A7R8ANL6</accession>
<evidence type="ECO:0008006" key="3">
    <source>
        <dbReference type="Google" id="ProtNLM"/>
    </source>
</evidence>
<dbReference type="OrthoDB" id="1577640at2759"/>
<dbReference type="AlphaFoldDB" id="A0A7R8ANL6"/>